<proteinExistence type="inferred from homology"/>
<dbReference type="NCBIfam" id="NF007739">
    <property type="entry name" value="PRK10419.1"/>
    <property type="match status" value="2"/>
</dbReference>
<feature type="domain" description="ABC transporter" evidence="13">
    <location>
        <begin position="590"/>
        <end position="834"/>
    </location>
</feature>
<feature type="transmembrane region" description="Helical" evidence="11">
    <location>
        <begin position="259"/>
        <end position="284"/>
    </location>
</feature>
<evidence type="ECO:0000256" key="2">
    <source>
        <dbReference type="ARBA" id="ARBA00004202"/>
    </source>
</evidence>
<dbReference type="GO" id="GO:0015833">
    <property type="term" value="P:peptide transport"/>
    <property type="evidence" value="ECO:0007669"/>
    <property type="project" value="InterPro"/>
</dbReference>
<dbReference type="InterPro" id="IPR050388">
    <property type="entry name" value="ABC_Ni/Peptide_Import"/>
</dbReference>
<comment type="subcellular location">
    <subcellularLocation>
        <location evidence="11">Cell membrane</location>
        <topology evidence="11">Multi-pass membrane protein</topology>
    </subcellularLocation>
    <subcellularLocation>
        <location evidence="2">Cell membrane</location>
        <topology evidence="2">Peripheral membrane protein</topology>
    </subcellularLocation>
    <subcellularLocation>
        <location evidence="1">Membrane</location>
        <topology evidence="1">Multi-pass membrane protein</topology>
    </subcellularLocation>
</comment>
<evidence type="ECO:0000259" key="13">
    <source>
        <dbReference type="PROSITE" id="PS50893"/>
    </source>
</evidence>
<dbReference type="InterPro" id="IPR000515">
    <property type="entry name" value="MetI-like"/>
</dbReference>
<evidence type="ECO:0000256" key="6">
    <source>
        <dbReference type="ARBA" id="ARBA00022692"/>
    </source>
</evidence>
<name>A0A2P4UQP0_9ACTN</name>
<evidence type="ECO:0000259" key="14">
    <source>
        <dbReference type="PROSITE" id="PS50928"/>
    </source>
</evidence>
<keyword evidence="16" id="KW-1185">Reference proteome</keyword>
<organism evidence="15 16">
    <name type="scientific">Actinomadura rubteroloni</name>
    <dbReference type="NCBI Taxonomy" id="1926885"/>
    <lineage>
        <taxon>Bacteria</taxon>
        <taxon>Bacillati</taxon>
        <taxon>Actinomycetota</taxon>
        <taxon>Actinomycetes</taxon>
        <taxon>Streptosporangiales</taxon>
        <taxon>Thermomonosporaceae</taxon>
        <taxon>Actinomadura</taxon>
    </lineage>
</organism>
<evidence type="ECO:0000256" key="12">
    <source>
        <dbReference type="SAM" id="MobiDB-lite"/>
    </source>
</evidence>
<dbReference type="Pfam" id="PF00005">
    <property type="entry name" value="ABC_tran"/>
    <property type="match status" value="2"/>
</dbReference>
<comment type="caution">
    <text evidence="15">The sequence shown here is derived from an EMBL/GenBank/DDBJ whole genome shotgun (WGS) entry which is preliminary data.</text>
</comment>
<dbReference type="EC" id="3.6.3.-" evidence="15"/>
<dbReference type="Pfam" id="PF00528">
    <property type="entry name" value="BPD_transp_1"/>
    <property type="match status" value="1"/>
</dbReference>
<dbReference type="AlphaFoldDB" id="A0A2P4UQP0"/>
<dbReference type="FunFam" id="3.40.50.300:FF:000016">
    <property type="entry name" value="Oligopeptide ABC transporter ATP-binding component"/>
    <property type="match status" value="1"/>
</dbReference>
<dbReference type="GO" id="GO:0005886">
    <property type="term" value="C:plasma membrane"/>
    <property type="evidence" value="ECO:0007669"/>
    <property type="project" value="UniProtKB-SubCell"/>
</dbReference>
<comment type="similarity">
    <text evidence="11">Belongs to the binding-protein-dependent transport system permease family.</text>
</comment>
<evidence type="ECO:0000256" key="7">
    <source>
        <dbReference type="ARBA" id="ARBA00022741"/>
    </source>
</evidence>
<dbReference type="SUPFAM" id="SSF161098">
    <property type="entry name" value="MetI-like"/>
    <property type="match status" value="1"/>
</dbReference>
<keyword evidence="8 15" id="KW-0067">ATP-binding</keyword>
<dbReference type="CDD" id="cd03257">
    <property type="entry name" value="ABC_NikE_OppD_transporters"/>
    <property type="match status" value="2"/>
</dbReference>
<keyword evidence="10 11" id="KW-0472">Membrane</keyword>
<dbReference type="Gene3D" id="1.10.3720.10">
    <property type="entry name" value="MetI-like"/>
    <property type="match status" value="1"/>
</dbReference>
<dbReference type="InterPro" id="IPR027417">
    <property type="entry name" value="P-loop_NTPase"/>
</dbReference>
<dbReference type="CDD" id="cd06261">
    <property type="entry name" value="TM_PBP2"/>
    <property type="match status" value="1"/>
</dbReference>
<dbReference type="EMBL" id="MTBP01000001">
    <property type="protein sequence ID" value="POM27362.1"/>
    <property type="molecule type" value="Genomic_DNA"/>
</dbReference>
<dbReference type="SUPFAM" id="SSF52540">
    <property type="entry name" value="P-loop containing nucleoside triphosphate hydrolases"/>
    <property type="match status" value="2"/>
</dbReference>
<gene>
    <name evidence="15" type="primary">gsiA_2</name>
    <name evidence="15" type="ORF">BTM25_17760</name>
</gene>
<dbReference type="PROSITE" id="PS50928">
    <property type="entry name" value="ABC_TM1"/>
    <property type="match status" value="1"/>
</dbReference>
<dbReference type="GO" id="GO:0005524">
    <property type="term" value="F:ATP binding"/>
    <property type="evidence" value="ECO:0007669"/>
    <property type="project" value="UniProtKB-KW"/>
</dbReference>
<feature type="transmembrane region" description="Helical" evidence="11">
    <location>
        <begin position="214"/>
        <end position="239"/>
    </location>
</feature>
<feature type="domain" description="ABC transporter" evidence="13">
    <location>
        <begin position="321"/>
        <end position="568"/>
    </location>
</feature>
<evidence type="ECO:0000256" key="3">
    <source>
        <dbReference type="ARBA" id="ARBA00005417"/>
    </source>
</evidence>
<feature type="transmembrane region" description="Helical" evidence="11">
    <location>
        <begin position="128"/>
        <end position="147"/>
    </location>
</feature>
<feature type="transmembrane region" description="Helical" evidence="11">
    <location>
        <begin position="153"/>
        <end position="172"/>
    </location>
</feature>
<accession>A0A2P4UQP0</accession>
<dbReference type="InterPro" id="IPR003593">
    <property type="entry name" value="AAA+_ATPase"/>
</dbReference>
<evidence type="ECO:0000256" key="5">
    <source>
        <dbReference type="ARBA" id="ARBA00022475"/>
    </source>
</evidence>
<evidence type="ECO:0000256" key="4">
    <source>
        <dbReference type="ARBA" id="ARBA00022448"/>
    </source>
</evidence>
<dbReference type="Pfam" id="PF08352">
    <property type="entry name" value="oligo_HPY"/>
    <property type="match status" value="2"/>
</dbReference>
<comment type="similarity">
    <text evidence="3">Belongs to the ABC transporter superfamily.</text>
</comment>
<dbReference type="InterPro" id="IPR013563">
    <property type="entry name" value="Oligopep_ABC_C"/>
</dbReference>
<dbReference type="Gene3D" id="3.40.50.300">
    <property type="entry name" value="P-loop containing nucleotide triphosphate hydrolases"/>
    <property type="match status" value="2"/>
</dbReference>
<dbReference type="InterPro" id="IPR035906">
    <property type="entry name" value="MetI-like_sf"/>
</dbReference>
<keyword evidence="15" id="KW-0378">Hydrolase</keyword>
<dbReference type="SMART" id="SM00382">
    <property type="entry name" value="AAA"/>
    <property type="match status" value="2"/>
</dbReference>
<keyword evidence="6 11" id="KW-0812">Transmembrane</keyword>
<evidence type="ECO:0000313" key="15">
    <source>
        <dbReference type="EMBL" id="POM27362.1"/>
    </source>
</evidence>
<dbReference type="GO" id="GO:0016887">
    <property type="term" value="F:ATP hydrolysis activity"/>
    <property type="evidence" value="ECO:0007669"/>
    <property type="project" value="InterPro"/>
</dbReference>
<dbReference type="NCBIfam" id="NF008453">
    <property type="entry name" value="PRK11308.1"/>
    <property type="match status" value="2"/>
</dbReference>
<feature type="transmembrane region" description="Helical" evidence="11">
    <location>
        <begin position="92"/>
        <end position="116"/>
    </location>
</feature>
<evidence type="ECO:0000313" key="16">
    <source>
        <dbReference type="Proteomes" id="UP000242367"/>
    </source>
</evidence>
<feature type="domain" description="ABC transmembrane type-1" evidence="14">
    <location>
        <begin position="86"/>
        <end position="284"/>
    </location>
</feature>
<evidence type="ECO:0000256" key="11">
    <source>
        <dbReference type="RuleBase" id="RU363032"/>
    </source>
</evidence>
<dbReference type="PANTHER" id="PTHR43297:SF2">
    <property type="entry name" value="DIPEPTIDE TRANSPORT ATP-BINDING PROTEIN DPPD"/>
    <property type="match status" value="1"/>
</dbReference>
<sequence>MAVRPSARRRTPRARGYQRGMLLAGGAIVGAVVVVAVFAPLLAPYGFAQLRDAHGYFGAQRPPSAQHWLGTTVGGYDVLSRVIWGSQTALEVIVAGTVVALLLGSLLGLVSGYVGGRADGSLVALTDAIYAFPALLLAIVLAIVISGGSSGRWSGILSTAVTVTIIFLPQYFRVVRAETTRLKHEPFVESARVVGVPRRRILVRHILVNATRTLPLMVTLNAGGAVATLAGLGFVGYGIEPTAAAEWGYDLNRAQSDIAAGIWWTALFPGLAIALTVLGITLFGEGLNDVRDPRLRARRKPRGEPSPGPAEVRESAGLLDVEHLSVSFATDGGTVDAVEDVSLTVAPGEILAIVGESGSGKTVTARSALALLPDTASARGVVLVRGHDVLRAGRRELRRVRGRDIAMIFQEPGTALNPVHTVGWQIAEALRAHRSISRRRARARAVELLDRVGIPDPDRRVGHYPHQFSGGQQQRIVIALALALDAPLLVADEPTTALDVTVQADILDLLRDLRDTRHVAIVLITHNMGVVADLADRVAVMRRGRLVEQADVRTLFAAPRHEYTRALLAAVPRLSVERPASPPPSDEIVVEARGLVVEYPGRLGRPAFRAVDGVDLRIARGEVLGLVGESGSGKTTIARAVAGLVPVGGDLRVLGVDLAGSRGRDFRAVRRHLGFVFQDPATSFNPKRTIGDGIAEPLRAHGDPTAAEVRRRVRELLDAVQLDAGHADRYPHELSGGQRQRAALARALALRPRLLIADEPTSALDVSVQQRVLDLFAVLQKELGFAVLFISHDLAVVNALADRVGVLYQGRLVEEGDRQQVLARPAHDYTRRLVAASPVPDPVEQAARRAHRLADEAKA</sequence>
<evidence type="ECO:0000256" key="1">
    <source>
        <dbReference type="ARBA" id="ARBA00004141"/>
    </source>
</evidence>
<keyword evidence="7" id="KW-0547">Nucleotide-binding</keyword>
<keyword evidence="4 11" id="KW-0813">Transport</keyword>
<dbReference type="InterPro" id="IPR017871">
    <property type="entry name" value="ABC_transporter-like_CS"/>
</dbReference>
<keyword evidence="9 11" id="KW-1133">Transmembrane helix</keyword>
<dbReference type="PANTHER" id="PTHR43297">
    <property type="entry name" value="OLIGOPEPTIDE TRANSPORT ATP-BINDING PROTEIN APPD"/>
    <property type="match status" value="1"/>
</dbReference>
<keyword evidence="5" id="KW-1003">Cell membrane</keyword>
<dbReference type="GO" id="GO:0055085">
    <property type="term" value="P:transmembrane transport"/>
    <property type="evidence" value="ECO:0007669"/>
    <property type="project" value="InterPro"/>
</dbReference>
<evidence type="ECO:0000256" key="8">
    <source>
        <dbReference type="ARBA" id="ARBA00022840"/>
    </source>
</evidence>
<evidence type="ECO:0000256" key="10">
    <source>
        <dbReference type="ARBA" id="ARBA00023136"/>
    </source>
</evidence>
<dbReference type="InterPro" id="IPR003439">
    <property type="entry name" value="ABC_transporter-like_ATP-bd"/>
</dbReference>
<dbReference type="PROSITE" id="PS50893">
    <property type="entry name" value="ABC_TRANSPORTER_2"/>
    <property type="match status" value="2"/>
</dbReference>
<evidence type="ECO:0000256" key="9">
    <source>
        <dbReference type="ARBA" id="ARBA00022989"/>
    </source>
</evidence>
<dbReference type="PROSITE" id="PS00211">
    <property type="entry name" value="ABC_TRANSPORTER_1"/>
    <property type="match status" value="2"/>
</dbReference>
<feature type="transmembrane region" description="Helical" evidence="11">
    <location>
        <begin position="21"/>
        <end position="43"/>
    </location>
</feature>
<dbReference type="Proteomes" id="UP000242367">
    <property type="component" value="Unassembled WGS sequence"/>
</dbReference>
<protein>
    <submittedName>
        <fullName evidence="15">Glutathione import ATP-binding protein GsiA</fullName>
        <ecNumber evidence="15">3.6.3.-</ecNumber>
    </submittedName>
</protein>
<reference evidence="15 16" key="1">
    <citation type="journal article" date="2017" name="Chemistry">
        <title>Isolation, Biosynthesis and Chemical Modifications of Rubterolones A-F: Rare Tropolone Alkaloids from Actinomadura sp. 5-2.</title>
        <authorList>
            <person name="Guo H."/>
            <person name="Benndorf R."/>
            <person name="Leichnitz D."/>
            <person name="Klassen J.L."/>
            <person name="Vollmers J."/>
            <person name="Gorls H."/>
            <person name="Steinacker M."/>
            <person name="Weigel C."/>
            <person name="Dahse H.M."/>
            <person name="Kaster A.K."/>
            <person name="de Beer Z.W."/>
            <person name="Poulsen M."/>
            <person name="Beemelmanns C."/>
        </authorList>
    </citation>
    <scope>NUCLEOTIDE SEQUENCE [LARGE SCALE GENOMIC DNA]</scope>
    <source>
        <strain evidence="15 16">5-2</strain>
    </source>
</reference>
<feature type="region of interest" description="Disordered" evidence="12">
    <location>
        <begin position="294"/>
        <end position="313"/>
    </location>
</feature>